<dbReference type="SUPFAM" id="SSF69279">
    <property type="entry name" value="Phage tail proteins"/>
    <property type="match status" value="1"/>
</dbReference>
<dbReference type="RefSeq" id="WP_092914277.1">
    <property type="nucleotide sequence ID" value="NZ_FOXB01000070.1"/>
</dbReference>
<evidence type="ECO:0000313" key="1">
    <source>
        <dbReference type="EMBL" id="SFP98224.1"/>
    </source>
</evidence>
<evidence type="ECO:0008006" key="3">
    <source>
        <dbReference type="Google" id="ProtNLM"/>
    </source>
</evidence>
<reference evidence="1 2" key="1">
    <citation type="submission" date="2016-10" db="EMBL/GenBank/DDBJ databases">
        <authorList>
            <person name="de Groot N.N."/>
        </authorList>
    </citation>
    <scope>NUCLEOTIDE SEQUENCE [LARGE SCALE GENOMIC DNA]</scope>
    <source>
        <strain evidence="1 2">EP1-55-1</strain>
    </source>
</reference>
<accession>A0A1I5USE1</accession>
<dbReference type="STRING" id="223786.SAMN05216234_1704"/>
<protein>
    <recommendedName>
        <fullName evidence="3">Phage protein D</fullName>
    </recommendedName>
</protein>
<organism evidence="1 2">
    <name type="scientific">Hydrogenimonas thermophila</name>
    <dbReference type="NCBI Taxonomy" id="223786"/>
    <lineage>
        <taxon>Bacteria</taxon>
        <taxon>Pseudomonadati</taxon>
        <taxon>Campylobacterota</taxon>
        <taxon>Epsilonproteobacteria</taxon>
        <taxon>Campylobacterales</taxon>
        <taxon>Hydrogenimonadaceae</taxon>
        <taxon>Hydrogenimonas</taxon>
    </lineage>
</organism>
<name>A0A1I5USE1_9BACT</name>
<proteinExistence type="predicted"/>
<dbReference type="Proteomes" id="UP000199227">
    <property type="component" value="Unassembled WGS sequence"/>
</dbReference>
<dbReference type="EMBL" id="FOXB01000070">
    <property type="protein sequence ID" value="SFP98224.1"/>
    <property type="molecule type" value="Genomic_DNA"/>
</dbReference>
<dbReference type="OrthoDB" id="5346920at2"/>
<dbReference type="Pfam" id="PF05954">
    <property type="entry name" value="Phage_GPD"/>
    <property type="match status" value="1"/>
</dbReference>
<dbReference type="AlphaFoldDB" id="A0A1I5USE1"/>
<evidence type="ECO:0000313" key="2">
    <source>
        <dbReference type="Proteomes" id="UP000199227"/>
    </source>
</evidence>
<sequence>MVDFEIAPLNEEAKKALVSLELTDEIGIYSDELTLNFPNDFKRPTYGDELTVTIDGHYYGVFVVQTTNKTNRGLSVKATATNFTKSLKERKNRSFEKMKLCAIVSKIAGEHGLEPKCDFDIFLNYESQTNESDLHFLHRLADKFNAQFNIKDNKIIFLKHKEENKSLPRFLVKNSEVISYSLKHKAKTIYKSVTAKWQDTKENKTKSVTVGSGKPCYELQDSFKDKAEANTRAKALLERLNRGSIEGSVTLLGREIRAGGIIVLEGFDEDDGEYSIKKVAHTINGNGYTVKVEFEK</sequence>
<gene>
    <name evidence="1" type="ORF">SAMN05216234_1704</name>
</gene>
<keyword evidence="2" id="KW-1185">Reference proteome</keyword>